<accession>A0ABS8EWW9</accession>
<name>A0ABS8EWW9_9FIRM</name>
<gene>
    <name evidence="1" type="ORF">LKD42_10620</name>
</gene>
<dbReference type="Proteomes" id="UP001299235">
    <property type="component" value="Unassembled WGS sequence"/>
</dbReference>
<reference evidence="1 2" key="1">
    <citation type="submission" date="2021-10" db="EMBL/GenBank/DDBJ databases">
        <title>Anaerobic single-cell dispensing facilitates the cultivation of human gut bacteria.</title>
        <authorList>
            <person name="Afrizal A."/>
        </authorList>
    </citation>
    <scope>NUCLEOTIDE SEQUENCE [LARGE SCALE GENOMIC DNA]</scope>
    <source>
        <strain evidence="1 2">CLA-AA-H246</strain>
    </source>
</reference>
<proteinExistence type="predicted"/>
<dbReference type="EMBL" id="JAJEQE010000038">
    <property type="protein sequence ID" value="MCC2149700.1"/>
    <property type="molecule type" value="Genomic_DNA"/>
</dbReference>
<evidence type="ECO:0000313" key="1">
    <source>
        <dbReference type="EMBL" id="MCC2149700.1"/>
    </source>
</evidence>
<keyword evidence="2" id="KW-1185">Reference proteome</keyword>
<organism evidence="1 2">
    <name type="scientific">Hominisplanchenecus faecis</name>
    <dbReference type="NCBI Taxonomy" id="2885351"/>
    <lineage>
        <taxon>Bacteria</taxon>
        <taxon>Bacillati</taxon>
        <taxon>Bacillota</taxon>
        <taxon>Clostridia</taxon>
        <taxon>Lachnospirales</taxon>
        <taxon>Lachnospiraceae</taxon>
        <taxon>Hominisplanchenecus</taxon>
    </lineage>
</organism>
<protein>
    <submittedName>
        <fullName evidence="1">Uncharacterized protein</fullName>
    </submittedName>
</protein>
<evidence type="ECO:0000313" key="2">
    <source>
        <dbReference type="Proteomes" id="UP001299235"/>
    </source>
</evidence>
<dbReference type="RefSeq" id="WP_248835678.1">
    <property type="nucleotide sequence ID" value="NZ_JAJEQE010000038.1"/>
</dbReference>
<sequence length="88" mass="10623">MEQIDTDYAQELHQYSLNPYSQYVVKEKDKTVWYICTVNEEAYENIILPLEELKQITIRRKEITTNVVGRSIEILEESELMKQFYEEK</sequence>
<comment type="caution">
    <text evidence="1">The sequence shown here is derived from an EMBL/GenBank/DDBJ whole genome shotgun (WGS) entry which is preliminary data.</text>
</comment>